<evidence type="ECO:0000259" key="4">
    <source>
        <dbReference type="SMART" id="SM00895"/>
    </source>
</evidence>
<sequence length="218" mass="23498">MPLVPVEQPASLSEIAYTQIRTSLLRGELAEQKSISVVALSAQLQMSRSPVATAVVRLVNEGLLVQNPNGSAAVRTLDKDELLDALQVRATLEGLAAELACPLLDDGTIDELDEIHSEFSRAVKAHDARTARIADLTFHQSIQRASGSAVLDEHLSRLQAQVLLTTYTESWAVSGPPALVEHAAVLEALRNGRAADSARLATEHVLAARSRVSRTWNK</sequence>
<evidence type="ECO:0000313" key="6">
    <source>
        <dbReference type="Proteomes" id="UP000515663"/>
    </source>
</evidence>
<proteinExistence type="predicted"/>
<dbReference type="GO" id="GO:0003677">
    <property type="term" value="F:DNA binding"/>
    <property type="evidence" value="ECO:0007669"/>
    <property type="project" value="UniProtKB-KW"/>
</dbReference>
<dbReference type="InterPro" id="IPR011711">
    <property type="entry name" value="GntR_C"/>
</dbReference>
<keyword evidence="6" id="KW-1185">Reference proteome</keyword>
<dbReference type="SUPFAM" id="SSF46785">
    <property type="entry name" value="Winged helix' DNA-binding domain"/>
    <property type="match status" value="1"/>
</dbReference>
<dbReference type="Gene3D" id="1.10.10.10">
    <property type="entry name" value="Winged helix-like DNA-binding domain superfamily/Winged helix DNA-binding domain"/>
    <property type="match status" value="1"/>
</dbReference>
<dbReference type="SUPFAM" id="SSF48008">
    <property type="entry name" value="GntR ligand-binding domain-like"/>
    <property type="match status" value="1"/>
</dbReference>
<evidence type="ECO:0000313" key="5">
    <source>
        <dbReference type="EMBL" id="QMT02206.1"/>
    </source>
</evidence>
<dbReference type="Proteomes" id="UP000515663">
    <property type="component" value="Chromosome"/>
</dbReference>
<feature type="domain" description="GntR C-terminal" evidence="4">
    <location>
        <begin position="84"/>
        <end position="207"/>
    </location>
</feature>
<dbReference type="InterPro" id="IPR036390">
    <property type="entry name" value="WH_DNA-bd_sf"/>
</dbReference>
<organism evidence="5 6">
    <name type="scientific">Gordonia jinghuaiqii</name>
    <dbReference type="NCBI Taxonomy" id="2758710"/>
    <lineage>
        <taxon>Bacteria</taxon>
        <taxon>Bacillati</taxon>
        <taxon>Actinomycetota</taxon>
        <taxon>Actinomycetes</taxon>
        <taxon>Mycobacteriales</taxon>
        <taxon>Gordoniaceae</taxon>
        <taxon>Gordonia</taxon>
    </lineage>
</organism>
<dbReference type="InterPro" id="IPR008920">
    <property type="entry name" value="TF_FadR/GntR_C"/>
</dbReference>
<dbReference type="AlphaFoldDB" id="A0A7D7QQJ8"/>
<protein>
    <submittedName>
        <fullName evidence="5">GntR family transcriptional regulator</fullName>
    </submittedName>
</protein>
<dbReference type="InterPro" id="IPR036388">
    <property type="entry name" value="WH-like_DNA-bd_sf"/>
</dbReference>
<gene>
    <name evidence="5" type="ORF">H1R19_03240</name>
</gene>
<name>A0A7D7QQJ8_9ACTN</name>
<keyword evidence="1" id="KW-0805">Transcription regulation</keyword>
<dbReference type="SMART" id="SM00895">
    <property type="entry name" value="FCD"/>
    <property type="match status" value="1"/>
</dbReference>
<reference evidence="6" key="1">
    <citation type="submission" date="2020-07" db="EMBL/GenBank/DDBJ databases">
        <title>novel species isolated from the respiratory tract of Marmot.</title>
        <authorList>
            <person name="Zhang G."/>
        </authorList>
    </citation>
    <scope>NUCLEOTIDE SEQUENCE [LARGE SCALE GENOMIC DNA]</scope>
    <source>
        <strain evidence="6">686</strain>
    </source>
</reference>
<dbReference type="Gene3D" id="1.20.120.530">
    <property type="entry name" value="GntR ligand-binding domain-like"/>
    <property type="match status" value="1"/>
</dbReference>
<dbReference type="GO" id="GO:0003700">
    <property type="term" value="F:DNA-binding transcription factor activity"/>
    <property type="evidence" value="ECO:0007669"/>
    <property type="project" value="InterPro"/>
</dbReference>
<keyword evidence="3" id="KW-0804">Transcription</keyword>
<evidence type="ECO:0000256" key="3">
    <source>
        <dbReference type="ARBA" id="ARBA00023163"/>
    </source>
</evidence>
<accession>A0A7D7QQJ8</accession>
<dbReference type="PANTHER" id="PTHR43537:SF24">
    <property type="entry name" value="GLUCONATE OPERON TRANSCRIPTIONAL REPRESSOR"/>
    <property type="match status" value="1"/>
</dbReference>
<dbReference type="EMBL" id="CP059491">
    <property type="protein sequence ID" value="QMT02206.1"/>
    <property type="molecule type" value="Genomic_DNA"/>
</dbReference>
<dbReference type="Pfam" id="PF00392">
    <property type="entry name" value="GntR"/>
    <property type="match status" value="1"/>
</dbReference>
<evidence type="ECO:0000256" key="2">
    <source>
        <dbReference type="ARBA" id="ARBA00023125"/>
    </source>
</evidence>
<evidence type="ECO:0000256" key="1">
    <source>
        <dbReference type="ARBA" id="ARBA00023015"/>
    </source>
</evidence>
<dbReference type="KEGG" id="gji:H1R19_03240"/>
<dbReference type="PANTHER" id="PTHR43537">
    <property type="entry name" value="TRANSCRIPTIONAL REGULATOR, GNTR FAMILY"/>
    <property type="match status" value="1"/>
</dbReference>
<dbReference type="RefSeq" id="WP_219850562.1">
    <property type="nucleotide sequence ID" value="NZ_CP059491.1"/>
</dbReference>
<keyword evidence="2" id="KW-0238">DNA-binding</keyword>
<dbReference type="Pfam" id="PF07729">
    <property type="entry name" value="FCD"/>
    <property type="match status" value="1"/>
</dbReference>
<dbReference type="InterPro" id="IPR000524">
    <property type="entry name" value="Tscrpt_reg_HTH_GntR"/>
</dbReference>